<dbReference type="EMBL" id="JWSY01000004">
    <property type="protein sequence ID" value="KIC60635.1"/>
    <property type="molecule type" value="Genomic_DNA"/>
</dbReference>
<reference evidence="1 2" key="1">
    <citation type="submission" date="2014-12" db="EMBL/GenBank/DDBJ databases">
        <title>Genome sequencing of Brevundimonas nasdae TPW30.</title>
        <authorList>
            <person name="Tan P.W."/>
            <person name="Chan K.-G."/>
        </authorList>
    </citation>
    <scope>NUCLEOTIDE SEQUENCE [LARGE SCALE GENOMIC DNA]</scope>
    <source>
        <strain evidence="1 2">TPW30</strain>
    </source>
</reference>
<name>A0A0B4D8N7_9CAUL</name>
<proteinExistence type="predicted"/>
<evidence type="ECO:0000313" key="1">
    <source>
        <dbReference type="EMBL" id="KIC60635.1"/>
    </source>
</evidence>
<dbReference type="RefSeq" id="WP_157004425.1">
    <property type="nucleotide sequence ID" value="NZ_JWSY01000004.1"/>
</dbReference>
<organism evidence="1 2">
    <name type="scientific">Brevundimonas nasdae</name>
    <dbReference type="NCBI Taxonomy" id="172043"/>
    <lineage>
        <taxon>Bacteria</taxon>
        <taxon>Pseudomonadati</taxon>
        <taxon>Pseudomonadota</taxon>
        <taxon>Alphaproteobacteria</taxon>
        <taxon>Caulobacterales</taxon>
        <taxon>Caulobacteraceae</taxon>
        <taxon>Brevundimonas</taxon>
    </lineage>
</organism>
<comment type="caution">
    <text evidence="1">The sequence shown here is derived from an EMBL/GenBank/DDBJ whole genome shotgun (WGS) entry which is preliminary data.</text>
</comment>
<gene>
    <name evidence="1" type="ORF">RM53_04170</name>
</gene>
<dbReference type="AlphaFoldDB" id="A0A0B4D8N7"/>
<protein>
    <submittedName>
        <fullName evidence="1">Uncharacterized protein</fullName>
    </submittedName>
</protein>
<evidence type="ECO:0000313" key="2">
    <source>
        <dbReference type="Proteomes" id="UP000031166"/>
    </source>
</evidence>
<sequence>MNSLQHNAITATRALKAQGLFSGHENMQDHVVHVTPASFYMANTGEQDRINFSSGCVRNVHFAPAIQVSFNSGKKDKQRVLNLIPNVERRAVHGGHVWRPILDLAHHLVPLEASIVEPTAHSVGAAVENDASRPAVVDEVVSLVSGWDGEGSIAPTSEGKRSTVEIAAILGKFIDSAEVEVDPSDGGVALRWFSNSERALVSIDIRPTGKAVVVGTNVGGKSSRKMLAPNELHRVLRTAVDAGLTRLDDNVR</sequence>
<accession>A0A0B4D8N7</accession>
<dbReference type="Proteomes" id="UP000031166">
    <property type="component" value="Unassembled WGS sequence"/>
</dbReference>